<evidence type="ECO:0000313" key="1">
    <source>
        <dbReference type="EMBL" id="GAM56402.1"/>
    </source>
</evidence>
<proteinExistence type="predicted"/>
<evidence type="ECO:0000313" key="2">
    <source>
        <dbReference type="Proteomes" id="UP000031671"/>
    </source>
</evidence>
<keyword evidence="2" id="KW-1185">Reference proteome</keyword>
<reference evidence="1 2" key="2">
    <citation type="submission" date="2015-01" db="EMBL/GenBank/DDBJ databases">
        <authorList>
            <consortium name="NBRP consortium"/>
            <person name="Sawabe T."/>
            <person name="Meirelles P."/>
            <person name="Feng G."/>
            <person name="Sayaka M."/>
            <person name="Hattori M."/>
            <person name="Ohkuma M."/>
        </authorList>
    </citation>
    <scope>NUCLEOTIDE SEQUENCE [LARGE SCALE GENOMIC DNA]</scope>
    <source>
        <strain evidence="2">JCM 19231</strain>
    </source>
</reference>
<comment type="caution">
    <text evidence="1">The sequence shown here is derived from an EMBL/GenBank/DDBJ whole genome shotgun (WGS) entry which is preliminary data.</text>
</comment>
<accession>A0A0B8NVW6</accession>
<reference evidence="1 2" key="1">
    <citation type="submission" date="2015-01" db="EMBL/GenBank/DDBJ databases">
        <title>Vibrio sp. C1 JCM 19231 whole genome shotgun sequence.</title>
        <authorList>
            <person name="Sawabe T."/>
            <person name="Meirelles P."/>
            <person name="Feng G."/>
            <person name="Sayaka M."/>
            <person name="Hattori M."/>
            <person name="Ohkuma M."/>
        </authorList>
    </citation>
    <scope>NUCLEOTIDE SEQUENCE [LARGE SCALE GENOMIC DNA]</scope>
    <source>
        <strain evidence="2">JCM 19231</strain>
    </source>
</reference>
<gene>
    <name evidence="1" type="ORF">JCM19231_2548</name>
</gene>
<organism evidence="1 2">
    <name type="scientific">Vibrio ishigakensis</name>
    <dbReference type="NCBI Taxonomy" id="1481914"/>
    <lineage>
        <taxon>Bacteria</taxon>
        <taxon>Pseudomonadati</taxon>
        <taxon>Pseudomonadota</taxon>
        <taxon>Gammaproteobacteria</taxon>
        <taxon>Vibrionales</taxon>
        <taxon>Vibrionaceae</taxon>
        <taxon>Vibrio</taxon>
    </lineage>
</organism>
<sequence length="40" mass="4692">MTLAVRLEQGWYVGFAQMEYLAARLCLYFDIRWHRLAAGA</sequence>
<dbReference type="AlphaFoldDB" id="A0A0B8NVW6"/>
<dbReference type="Proteomes" id="UP000031671">
    <property type="component" value="Unassembled WGS sequence"/>
</dbReference>
<protein>
    <submittedName>
        <fullName evidence="1">Uncharacterized protein</fullName>
    </submittedName>
</protein>
<name>A0A0B8NVW6_9VIBR</name>
<dbReference type="EMBL" id="BBRZ01000029">
    <property type="protein sequence ID" value="GAM56402.1"/>
    <property type="molecule type" value="Genomic_DNA"/>
</dbReference>